<reference evidence="1" key="1">
    <citation type="journal article" date="2014" name="Front. Microbiol.">
        <title>High frequency of phylogenetically diverse reductive dehalogenase-homologous genes in deep subseafloor sedimentary metagenomes.</title>
        <authorList>
            <person name="Kawai M."/>
            <person name="Futagami T."/>
            <person name="Toyoda A."/>
            <person name="Takaki Y."/>
            <person name="Nishi S."/>
            <person name="Hori S."/>
            <person name="Arai W."/>
            <person name="Tsubouchi T."/>
            <person name="Morono Y."/>
            <person name="Uchiyama I."/>
            <person name="Ito T."/>
            <person name="Fujiyama A."/>
            <person name="Inagaki F."/>
            <person name="Takami H."/>
        </authorList>
    </citation>
    <scope>NUCLEOTIDE SEQUENCE</scope>
    <source>
        <strain evidence="1">Expedition CK06-06</strain>
    </source>
</reference>
<comment type="caution">
    <text evidence="1">The sequence shown here is derived from an EMBL/GenBank/DDBJ whole genome shotgun (WGS) entry which is preliminary data.</text>
</comment>
<gene>
    <name evidence="1" type="ORF">S12H4_01508</name>
</gene>
<proteinExistence type="predicted"/>
<accession>X1S3X4</accession>
<name>X1S3X4_9ZZZZ</name>
<organism evidence="1">
    <name type="scientific">marine sediment metagenome</name>
    <dbReference type="NCBI Taxonomy" id="412755"/>
    <lineage>
        <taxon>unclassified sequences</taxon>
        <taxon>metagenomes</taxon>
        <taxon>ecological metagenomes</taxon>
    </lineage>
</organism>
<dbReference type="EMBL" id="BARW01000306">
    <property type="protein sequence ID" value="GAI62464.1"/>
    <property type="molecule type" value="Genomic_DNA"/>
</dbReference>
<dbReference type="AlphaFoldDB" id="X1S3X4"/>
<sequence>MGSKKYMKAIFTFGIEQHRIIGIKFKRRTEFNGFGIRSAININYTIGRIMLTKDGSGVDSPQMSLDTIIR</sequence>
<evidence type="ECO:0000313" key="1">
    <source>
        <dbReference type="EMBL" id="GAI62464.1"/>
    </source>
</evidence>
<protein>
    <submittedName>
        <fullName evidence="1">Uncharacterized protein</fullName>
    </submittedName>
</protein>